<dbReference type="Proteomes" id="UP001138961">
    <property type="component" value="Unassembled WGS sequence"/>
</dbReference>
<dbReference type="RefSeq" id="WP_226749043.1">
    <property type="nucleotide sequence ID" value="NZ_JAJATZ010000009.1"/>
</dbReference>
<name>A0ABS8BXW6_9RHOB</name>
<evidence type="ECO:0000313" key="2">
    <source>
        <dbReference type="EMBL" id="MCB5200524.1"/>
    </source>
</evidence>
<organism evidence="2 3">
    <name type="scientific">Loktanella gaetbuli</name>
    <dbReference type="NCBI Taxonomy" id="2881335"/>
    <lineage>
        <taxon>Bacteria</taxon>
        <taxon>Pseudomonadati</taxon>
        <taxon>Pseudomonadota</taxon>
        <taxon>Alphaproteobacteria</taxon>
        <taxon>Rhodobacterales</taxon>
        <taxon>Roseobacteraceae</taxon>
        <taxon>Loktanella</taxon>
    </lineage>
</organism>
<evidence type="ECO:0000313" key="3">
    <source>
        <dbReference type="Proteomes" id="UP001138961"/>
    </source>
</evidence>
<accession>A0ABS8BXW6</accession>
<keyword evidence="3" id="KW-1185">Reference proteome</keyword>
<reference evidence="2" key="1">
    <citation type="submission" date="2021-10" db="EMBL/GenBank/DDBJ databases">
        <title>Loktanella gaetbuli sp. nov., isolated from a tidal flat.</title>
        <authorList>
            <person name="Park S."/>
            <person name="Yoon J.-H."/>
        </authorList>
    </citation>
    <scope>NUCLEOTIDE SEQUENCE</scope>
    <source>
        <strain evidence="2">TSTF-M6</strain>
    </source>
</reference>
<sequence>MFSKSKIHDPEPSADNSPIVGAGVMRASIPEEDIRHDNVNGPVAIPPAAQSSTPEPDANEEVATPDLPQVNGSTSQSGKPAMDAEDLGGADVDSVDPPAPAADSVDDPLPPPDAPQQDDADDFGSADQVAEEPVFVTSALAPDETAAGAYLAD</sequence>
<dbReference type="EMBL" id="JAJATZ010000009">
    <property type="protein sequence ID" value="MCB5200524.1"/>
    <property type="molecule type" value="Genomic_DNA"/>
</dbReference>
<feature type="region of interest" description="Disordered" evidence="1">
    <location>
        <begin position="1"/>
        <end position="153"/>
    </location>
</feature>
<comment type="caution">
    <text evidence="2">The sequence shown here is derived from an EMBL/GenBank/DDBJ whole genome shotgun (WGS) entry which is preliminary data.</text>
</comment>
<feature type="compositionally biased region" description="Basic and acidic residues" evidence="1">
    <location>
        <begin position="1"/>
        <end position="11"/>
    </location>
</feature>
<protein>
    <submittedName>
        <fullName evidence="2">Uncharacterized protein</fullName>
    </submittedName>
</protein>
<evidence type="ECO:0000256" key="1">
    <source>
        <dbReference type="SAM" id="MobiDB-lite"/>
    </source>
</evidence>
<gene>
    <name evidence="2" type="ORF">LGQ03_14880</name>
</gene>
<proteinExistence type="predicted"/>